<feature type="domain" description="HNH nuclease" evidence="1">
    <location>
        <begin position="94"/>
        <end position="145"/>
    </location>
</feature>
<sequence>MMLCYIKVRRSGIMKSIIWNSSDEEFIEKAKVANNYTELAQMLGHFGTSGGTVAKRRAEKLGVPILRSTKVRISDEEFYARGTVRSTRSLRYRVLRDNFMSYECSECGMTHWLGKELSLQLDHIDGDASNNLRSNLRWLCPNCHSMTDTYAGRNRKSSRTKRTYGTSICTYCNKEYVKSYTKQQTCSRECACNARRKPPLVSQEELTTLLKSHSFTEVGAMYNVSCNAVRKWCKKYGMPHHAKDYK</sequence>
<keyword evidence="3" id="KW-1185">Reference proteome</keyword>
<keyword evidence="2" id="KW-0255">Endonuclease</keyword>
<dbReference type="GO" id="GO:0004519">
    <property type="term" value="F:endonuclease activity"/>
    <property type="evidence" value="ECO:0007669"/>
    <property type="project" value="UniProtKB-KW"/>
</dbReference>
<accession>A0A5C2H4R3</accession>
<dbReference type="Proteomes" id="UP000322060">
    <property type="component" value="Segment"/>
</dbReference>
<protein>
    <submittedName>
        <fullName evidence="2">HNH endonuclease</fullName>
    </submittedName>
</protein>
<dbReference type="EMBL" id="MN241318">
    <property type="protein sequence ID" value="QEP29482.1"/>
    <property type="molecule type" value="Genomic_DNA"/>
</dbReference>
<dbReference type="CDD" id="cd00085">
    <property type="entry name" value="HNHc"/>
    <property type="match status" value="1"/>
</dbReference>
<evidence type="ECO:0000313" key="3">
    <source>
        <dbReference type="Proteomes" id="UP000322060"/>
    </source>
</evidence>
<dbReference type="SMART" id="SM00507">
    <property type="entry name" value="HNHc"/>
    <property type="match status" value="1"/>
</dbReference>
<name>A0A5C2H4R3_9CAUD</name>
<proteinExistence type="predicted"/>
<evidence type="ECO:0000313" key="2">
    <source>
        <dbReference type="EMBL" id="QEP29482.1"/>
    </source>
</evidence>
<reference evidence="2 3" key="1">
    <citation type="submission" date="2019-07" db="EMBL/GenBank/DDBJ databases">
        <title>Characteristics and whole genome analysis of the Enterococcus faecalis phage PEf771.</title>
        <authorList>
            <person name="Xiang Y."/>
            <person name="Ji X."/>
            <person name="Wei Y."/>
            <person name="Song F."/>
            <person name="Li W."/>
            <person name="Yang X."/>
        </authorList>
    </citation>
    <scope>NUCLEOTIDE SEQUENCE [LARGE SCALE GENOMIC DNA]</scope>
</reference>
<dbReference type="InterPro" id="IPR003615">
    <property type="entry name" value="HNH_nuc"/>
</dbReference>
<evidence type="ECO:0000259" key="1">
    <source>
        <dbReference type="SMART" id="SM00507"/>
    </source>
</evidence>
<keyword evidence="2" id="KW-0540">Nuclease</keyword>
<keyword evidence="2" id="KW-0378">Hydrolase</keyword>
<gene>
    <name evidence="2" type="ORF">PEf771_65</name>
</gene>
<organism evidence="2 3">
    <name type="scientific">Enterococcus phage PEf771</name>
    <dbReference type="NCBI Taxonomy" id="2601638"/>
    <lineage>
        <taxon>Viruses</taxon>
        <taxon>Duplodnaviria</taxon>
        <taxon>Heunggongvirae</taxon>
        <taxon>Uroviricota</taxon>
        <taxon>Caudoviricetes</taxon>
        <taxon>Herelleviridae</taxon>
        <taxon>Brockvirinae</taxon>
        <taxon>Schiekvirus</taxon>
        <taxon>Schiekvirus Pef771</taxon>
    </lineage>
</organism>